<dbReference type="GO" id="GO:0004497">
    <property type="term" value="F:monooxygenase activity"/>
    <property type="evidence" value="ECO:0007669"/>
    <property type="project" value="UniProtKB-KW"/>
</dbReference>
<sequence length="537" mass="60386">MLLDINVSLLPVTGILCMLVCITVKLFETSPVPKDLPWVLKKKGLFQRALERFIGTNPISFIQEGYEKYSKNQQPFVMPSVNEGDEVVLPKEHSNYVLFAKENEYSFKAHILEFFQLKYTSWPLAFAEKYDFFVKLVSKDLTETLKSDAVAASLADEARSCLSDMWGEDTENWVEVSLYSFMEKTAARMINVLAIGPGHSGDKSLLNAMTNCSNAIVLGANVIKAFPAFLSFIVGPIVGLVNRWQERVFHLRMKPLIEARIMEQKEAKDQEALQEKLRTNGSLLDMLISAGLRSKWSVETETMWLAYRIFMINFPGVHTSGISATSALLDILSYRDSDELLGMLQAEIDRISATSSGAWTAAEVEEASLLDSAIKESLRFNGINALSPTRTVVAPQGATLPNGLYLPFGTKIGIPQYALHRDSDLYPNPDEYNPYRFYLPDSTLAEKRANAMTVTSDSYVVFGHGRRQCPGRWIFAHTFKVLIAEMLLKYEIKPFETRPKIHRWGRFQLPPLTTKLVVRRRKQPTTVATPVAVTASA</sequence>
<reference evidence="15" key="1">
    <citation type="journal article" date="2016" name="Genome Announc.">
        <title>Draft genome sequences of fungus Aspergillus calidoustus.</title>
        <authorList>
            <person name="Horn F."/>
            <person name="Linde J."/>
            <person name="Mattern D.J."/>
            <person name="Walther G."/>
            <person name="Guthke R."/>
            <person name="Scherlach K."/>
            <person name="Martin K."/>
            <person name="Brakhage A.A."/>
            <person name="Petzke L."/>
            <person name="Valiante V."/>
        </authorList>
    </citation>
    <scope>NUCLEOTIDE SEQUENCE [LARGE SCALE GENOMIC DNA]</scope>
    <source>
        <strain evidence="15">SF006504</strain>
    </source>
</reference>
<dbReference type="EMBL" id="CDMC01000032">
    <property type="protein sequence ID" value="CEL11816.1"/>
    <property type="molecule type" value="Genomic_DNA"/>
</dbReference>
<dbReference type="PROSITE" id="PS00086">
    <property type="entry name" value="CYTOCHROME_P450"/>
    <property type="match status" value="1"/>
</dbReference>
<keyword evidence="15" id="KW-1185">Reference proteome</keyword>
<evidence type="ECO:0000256" key="10">
    <source>
        <dbReference type="ARBA" id="ARBA00023033"/>
    </source>
</evidence>
<dbReference type="OrthoDB" id="1844152at2759"/>
<feature type="binding site" description="axial binding residue" evidence="12">
    <location>
        <position position="469"/>
    </location>
    <ligand>
        <name>heme</name>
        <dbReference type="ChEBI" id="CHEBI:30413"/>
    </ligand>
    <ligandPart>
        <name>Fe</name>
        <dbReference type="ChEBI" id="CHEBI:18248"/>
    </ligandPart>
</feature>
<dbReference type="STRING" id="454130.A0A0U5GLF1"/>
<dbReference type="PANTHER" id="PTHR46206:SF8">
    <property type="entry name" value="P450, PUTATIVE (EUROFUNG)-RELATED"/>
    <property type="match status" value="1"/>
</dbReference>
<proteinExistence type="inferred from homology"/>
<dbReference type="CDD" id="cd11041">
    <property type="entry name" value="CYP503A1-like"/>
    <property type="match status" value="1"/>
</dbReference>
<evidence type="ECO:0000313" key="14">
    <source>
        <dbReference type="EMBL" id="CEL11816.1"/>
    </source>
</evidence>
<evidence type="ECO:0000256" key="6">
    <source>
        <dbReference type="ARBA" id="ARBA00022723"/>
    </source>
</evidence>
<evidence type="ECO:0000256" key="12">
    <source>
        <dbReference type="PIRSR" id="PIRSR602403-1"/>
    </source>
</evidence>
<organism evidence="14 15">
    <name type="scientific">Aspergillus calidoustus</name>
    <dbReference type="NCBI Taxonomy" id="454130"/>
    <lineage>
        <taxon>Eukaryota</taxon>
        <taxon>Fungi</taxon>
        <taxon>Dikarya</taxon>
        <taxon>Ascomycota</taxon>
        <taxon>Pezizomycotina</taxon>
        <taxon>Eurotiomycetes</taxon>
        <taxon>Eurotiomycetidae</taxon>
        <taxon>Eurotiales</taxon>
        <taxon>Aspergillaceae</taxon>
        <taxon>Aspergillus</taxon>
        <taxon>Aspergillus subgen. Nidulantes</taxon>
    </lineage>
</organism>
<dbReference type="AlphaFoldDB" id="A0A0U5GLF1"/>
<dbReference type="Pfam" id="PF00067">
    <property type="entry name" value="p450"/>
    <property type="match status" value="1"/>
</dbReference>
<dbReference type="GO" id="GO:0020037">
    <property type="term" value="F:heme binding"/>
    <property type="evidence" value="ECO:0007669"/>
    <property type="project" value="InterPro"/>
</dbReference>
<dbReference type="InterPro" id="IPR001128">
    <property type="entry name" value="Cyt_P450"/>
</dbReference>
<evidence type="ECO:0000256" key="7">
    <source>
        <dbReference type="ARBA" id="ARBA00022989"/>
    </source>
</evidence>
<dbReference type="Gene3D" id="1.10.630.10">
    <property type="entry name" value="Cytochrome P450"/>
    <property type="match status" value="1"/>
</dbReference>
<dbReference type="SUPFAM" id="SSF48264">
    <property type="entry name" value="Cytochrome P450"/>
    <property type="match status" value="1"/>
</dbReference>
<evidence type="ECO:0000256" key="13">
    <source>
        <dbReference type="RuleBase" id="RU000461"/>
    </source>
</evidence>
<evidence type="ECO:0000256" key="4">
    <source>
        <dbReference type="ARBA" id="ARBA00022617"/>
    </source>
</evidence>
<name>A0A0U5GLF1_ASPCI</name>
<dbReference type="GO" id="GO:0005506">
    <property type="term" value="F:iron ion binding"/>
    <property type="evidence" value="ECO:0007669"/>
    <property type="project" value="InterPro"/>
</dbReference>
<keyword evidence="6 12" id="KW-0479">Metal-binding</keyword>
<keyword evidence="9 12" id="KW-0408">Iron</keyword>
<dbReference type="GO" id="GO:0019748">
    <property type="term" value="P:secondary metabolic process"/>
    <property type="evidence" value="ECO:0007669"/>
    <property type="project" value="UniProtKB-ARBA"/>
</dbReference>
<keyword evidence="11" id="KW-0472">Membrane</keyword>
<comment type="subcellular location">
    <subcellularLocation>
        <location evidence="2">Membrane</location>
    </subcellularLocation>
</comment>
<evidence type="ECO:0000256" key="9">
    <source>
        <dbReference type="ARBA" id="ARBA00023004"/>
    </source>
</evidence>
<gene>
    <name evidence="14" type="ORF">ASPCAL14912</name>
</gene>
<keyword evidence="5" id="KW-0812">Transmembrane</keyword>
<evidence type="ECO:0000256" key="5">
    <source>
        <dbReference type="ARBA" id="ARBA00022692"/>
    </source>
</evidence>
<dbReference type="Proteomes" id="UP000054771">
    <property type="component" value="Unassembled WGS sequence"/>
</dbReference>
<dbReference type="GO" id="GO:0016705">
    <property type="term" value="F:oxidoreductase activity, acting on paired donors, with incorporation or reduction of molecular oxygen"/>
    <property type="evidence" value="ECO:0007669"/>
    <property type="project" value="InterPro"/>
</dbReference>
<evidence type="ECO:0000256" key="3">
    <source>
        <dbReference type="ARBA" id="ARBA00010617"/>
    </source>
</evidence>
<keyword evidence="7" id="KW-1133">Transmembrane helix</keyword>
<evidence type="ECO:0000256" key="8">
    <source>
        <dbReference type="ARBA" id="ARBA00023002"/>
    </source>
</evidence>
<keyword evidence="4 12" id="KW-0349">Heme</keyword>
<evidence type="ECO:0000256" key="1">
    <source>
        <dbReference type="ARBA" id="ARBA00001971"/>
    </source>
</evidence>
<evidence type="ECO:0008006" key="16">
    <source>
        <dbReference type="Google" id="ProtNLM"/>
    </source>
</evidence>
<dbReference type="OMA" id="KNIPWVL"/>
<dbReference type="GO" id="GO:0016020">
    <property type="term" value="C:membrane"/>
    <property type="evidence" value="ECO:0007669"/>
    <property type="project" value="UniProtKB-SubCell"/>
</dbReference>
<comment type="cofactor">
    <cofactor evidence="1 12">
        <name>heme</name>
        <dbReference type="ChEBI" id="CHEBI:30413"/>
    </cofactor>
</comment>
<protein>
    <recommendedName>
        <fullName evidence="16">Cytochrome P450</fullName>
    </recommendedName>
</protein>
<accession>A0A0U5GLF1</accession>
<comment type="similarity">
    <text evidence="3 13">Belongs to the cytochrome P450 family.</text>
</comment>
<evidence type="ECO:0000313" key="15">
    <source>
        <dbReference type="Proteomes" id="UP000054771"/>
    </source>
</evidence>
<evidence type="ECO:0000256" key="2">
    <source>
        <dbReference type="ARBA" id="ARBA00004370"/>
    </source>
</evidence>
<dbReference type="PRINTS" id="PR00465">
    <property type="entry name" value="EP450IV"/>
</dbReference>
<dbReference type="InterPro" id="IPR036396">
    <property type="entry name" value="Cyt_P450_sf"/>
</dbReference>
<keyword evidence="10 13" id="KW-0503">Monooxygenase</keyword>
<keyword evidence="8 13" id="KW-0560">Oxidoreductase</keyword>
<dbReference type="InterPro" id="IPR002403">
    <property type="entry name" value="Cyt_P450_E_grp-IV"/>
</dbReference>
<dbReference type="PANTHER" id="PTHR46206">
    <property type="entry name" value="CYTOCHROME P450"/>
    <property type="match status" value="1"/>
</dbReference>
<dbReference type="InterPro" id="IPR017972">
    <property type="entry name" value="Cyt_P450_CS"/>
</dbReference>
<evidence type="ECO:0000256" key="11">
    <source>
        <dbReference type="ARBA" id="ARBA00023136"/>
    </source>
</evidence>